<accession>A0ABN9RA92</accession>
<evidence type="ECO:0000313" key="3">
    <source>
        <dbReference type="Proteomes" id="UP001189429"/>
    </source>
</evidence>
<feature type="compositionally biased region" description="Pro residues" evidence="1">
    <location>
        <begin position="107"/>
        <end position="119"/>
    </location>
</feature>
<dbReference type="EMBL" id="CAUYUJ010006020">
    <property type="protein sequence ID" value="CAK0815834.1"/>
    <property type="molecule type" value="Genomic_DNA"/>
</dbReference>
<reference evidence="2" key="1">
    <citation type="submission" date="2023-10" db="EMBL/GenBank/DDBJ databases">
        <authorList>
            <person name="Chen Y."/>
            <person name="Shah S."/>
            <person name="Dougan E. K."/>
            <person name="Thang M."/>
            <person name="Chan C."/>
        </authorList>
    </citation>
    <scope>NUCLEOTIDE SEQUENCE [LARGE SCALE GENOMIC DNA]</scope>
</reference>
<feature type="compositionally biased region" description="Polar residues" evidence="1">
    <location>
        <begin position="121"/>
        <end position="142"/>
    </location>
</feature>
<dbReference type="Proteomes" id="UP001189429">
    <property type="component" value="Unassembled WGS sequence"/>
</dbReference>
<organism evidence="2 3">
    <name type="scientific">Prorocentrum cordatum</name>
    <dbReference type="NCBI Taxonomy" id="2364126"/>
    <lineage>
        <taxon>Eukaryota</taxon>
        <taxon>Sar</taxon>
        <taxon>Alveolata</taxon>
        <taxon>Dinophyceae</taxon>
        <taxon>Prorocentrales</taxon>
        <taxon>Prorocentraceae</taxon>
        <taxon>Prorocentrum</taxon>
    </lineage>
</organism>
<keyword evidence="3" id="KW-1185">Reference proteome</keyword>
<protein>
    <recommendedName>
        <fullName evidence="4">SAM domain-containing protein</fullName>
    </recommendedName>
</protein>
<feature type="non-terminal residue" evidence="2">
    <location>
        <position position="188"/>
    </location>
</feature>
<feature type="compositionally biased region" description="Low complexity" evidence="1">
    <location>
        <begin position="90"/>
        <end position="102"/>
    </location>
</feature>
<gene>
    <name evidence="2" type="ORF">PCOR1329_LOCUS18994</name>
</gene>
<feature type="region of interest" description="Disordered" evidence="1">
    <location>
        <begin position="90"/>
        <end position="188"/>
    </location>
</feature>
<proteinExistence type="predicted"/>
<evidence type="ECO:0008006" key="4">
    <source>
        <dbReference type="Google" id="ProtNLM"/>
    </source>
</evidence>
<name>A0ABN9RA92_9DINO</name>
<comment type="caution">
    <text evidence="2">The sequence shown here is derived from an EMBL/GenBank/DDBJ whole genome shotgun (WGS) entry which is preliminary data.</text>
</comment>
<sequence length="188" mass="20138">MTTVRQMSPQETSQWCSSLAANGVKGQILRDLQDRILRMGIDGCSFDRMLKSNALMELGVDELNPRMALSIRRTWNADFANVTFVDCSQGGAAHSAPPAAGQRVQATPPPGQRGPPPPMQDFQQHQAQQPGGPWSSASQAGTPSGGQWQGHGFPQGSPSGRPPSQPGQYGGRQQFEDLAAQHAVGDHR</sequence>
<evidence type="ECO:0000256" key="1">
    <source>
        <dbReference type="SAM" id="MobiDB-lite"/>
    </source>
</evidence>
<evidence type="ECO:0000313" key="2">
    <source>
        <dbReference type="EMBL" id="CAK0815834.1"/>
    </source>
</evidence>